<evidence type="ECO:0000313" key="6">
    <source>
        <dbReference type="EMBL" id="OMJ81468.1"/>
    </source>
</evidence>
<evidence type="ECO:0000256" key="4">
    <source>
        <dbReference type="ARBA" id="ARBA00023136"/>
    </source>
</evidence>
<dbReference type="EMBL" id="MPUH01000380">
    <property type="protein sequence ID" value="OMJ81468.1"/>
    <property type="molecule type" value="Genomic_DNA"/>
</dbReference>
<feature type="transmembrane region" description="Helical" evidence="5">
    <location>
        <begin position="107"/>
        <end position="133"/>
    </location>
</feature>
<dbReference type="AlphaFoldDB" id="A0A1R2BXD5"/>
<reference evidence="6 7" key="1">
    <citation type="submission" date="2016-11" db="EMBL/GenBank/DDBJ databases">
        <title>The macronuclear genome of Stentor coeruleus: a giant cell with tiny introns.</title>
        <authorList>
            <person name="Slabodnick M."/>
            <person name="Ruby J.G."/>
            <person name="Reiff S.B."/>
            <person name="Swart E.C."/>
            <person name="Gosai S."/>
            <person name="Prabakaran S."/>
            <person name="Witkowska E."/>
            <person name="Larue G.E."/>
            <person name="Fisher S."/>
            <person name="Freeman R.M."/>
            <person name="Gunawardena J."/>
            <person name="Chu W."/>
            <person name="Stover N.A."/>
            <person name="Gregory B.D."/>
            <person name="Nowacki M."/>
            <person name="Derisi J."/>
            <person name="Roy S.W."/>
            <person name="Marshall W.F."/>
            <person name="Sood P."/>
        </authorList>
    </citation>
    <scope>NUCLEOTIDE SEQUENCE [LARGE SCALE GENOMIC DNA]</scope>
    <source>
        <strain evidence="6">WM001</strain>
    </source>
</reference>
<dbReference type="GO" id="GO:0004930">
    <property type="term" value="F:G protein-coupled receptor activity"/>
    <property type="evidence" value="ECO:0007669"/>
    <property type="project" value="TreeGrafter"/>
</dbReference>
<feature type="transmembrane region" description="Helical" evidence="5">
    <location>
        <begin position="145"/>
        <end position="170"/>
    </location>
</feature>
<comment type="caution">
    <text evidence="6">The sequence shown here is derived from an EMBL/GenBank/DDBJ whole genome shotgun (WGS) entry which is preliminary data.</text>
</comment>
<keyword evidence="2 5" id="KW-0812">Transmembrane</keyword>
<comment type="subcellular location">
    <subcellularLocation>
        <location evidence="1">Membrane</location>
        <topology evidence="1">Multi-pass membrane protein</topology>
    </subcellularLocation>
</comment>
<dbReference type="Proteomes" id="UP000187209">
    <property type="component" value="Unassembled WGS sequence"/>
</dbReference>
<protein>
    <recommendedName>
        <fullName evidence="8">G-protein coupled receptors family 1 profile domain-containing protein</fullName>
    </recommendedName>
</protein>
<evidence type="ECO:0000256" key="1">
    <source>
        <dbReference type="ARBA" id="ARBA00004141"/>
    </source>
</evidence>
<feature type="transmembrane region" description="Helical" evidence="5">
    <location>
        <begin position="197"/>
        <end position="220"/>
    </location>
</feature>
<dbReference type="SUPFAM" id="SSF81321">
    <property type="entry name" value="Family A G protein-coupled receptor-like"/>
    <property type="match status" value="1"/>
</dbReference>
<evidence type="ECO:0000256" key="5">
    <source>
        <dbReference type="SAM" id="Phobius"/>
    </source>
</evidence>
<proteinExistence type="predicted"/>
<evidence type="ECO:0000313" key="7">
    <source>
        <dbReference type="Proteomes" id="UP000187209"/>
    </source>
</evidence>
<keyword evidence="4 5" id="KW-0472">Membrane</keyword>
<feature type="transmembrane region" description="Helical" evidence="5">
    <location>
        <begin position="35"/>
        <end position="58"/>
    </location>
</feature>
<evidence type="ECO:0000256" key="3">
    <source>
        <dbReference type="ARBA" id="ARBA00022989"/>
    </source>
</evidence>
<keyword evidence="7" id="KW-1185">Reference proteome</keyword>
<feature type="transmembrane region" description="Helical" evidence="5">
    <location>
        <begin position="78"/>
        <end position="95"/>
    </location>
</feature>
<keyword evidence="3 5" id="KW-1133">Transmembrane helix</keyword>
<dbReference type="GO" id="GO:0007189">
    <property type="term" value="P:adenylate cyclase-activating G protein-coupled receptor signaling pathway"/>
    <property type="evidence" value="ECO:0007669"/>
    <property type="project" value="TreeGrafter"/>
</dbReference>
<gene>
    <name evidence="6" type="ORF">SteCoe_18087</name>
</gene>
<accession>A0A1R2BXD5</accession>
<sequence>MLSVITIFILIGSCLSSLSAAIVIFQLLMIKYKDLANFMIFFLMVTDLMIGILTPPILYPISLSWCIGFISLGTSFRQWHKFLVFLIAYCMYSIIVKEKTISLKNIIIYLICTYSLSFIYGVLMAIFFTKILGDLCLMLTDSSEIFFYSLFVWEYLPDFTILIFLFIYYWKIKKVLVKEAEECNLKSVRKRFYMKKLFGYCFVFICYMFPFFNALIIAFSGQVKNWETYREILLIAYSWFPLLDSIAYGFTKSFKRNLINIIWKSPDFDTTEETLKILREEGLIRPRFYLDMIGESEINSFI</sequence>
<dbReference type="Gene3D" id="1.20.1070.10">
    <property type="entry name" value="Rhodopsin 7-helix transmembrane proteins"/>
    <property type="match status" value="1"/>
</dbReference>
<dbReference type="PANTHER" id="PTHR23112">
    <property type="entry name" value="G PROTEIN-COUPLED RECEPTOR 157-RELATED"/>
    <property type="match status" value="1"/>
</dbReference>
<evidence type="ECO:0008006" key="8">
    <source>
        <dbReference type="Google" id="ProtNLM"/>
    </source>
</evidence>
<organism evidence="6 7">
    <name type="scientific">Stentor coeruleus</name>
    <dbReference type="NCBI Taxonomy" id="5963"/>
    <lineage>
        <taxon>Eukaryota</taxon>
        <taxon>Sar</taxon>
        <taxon>Alveolata</taxon>
        <taxon>Ciliophora</taxon>
        <taxon>Postciliodesmatophora</taxon>
        <taxon>Heterotrichea</taxon>
        <taxon>Heterotrichida</taxon>
        <taxon>Stentoridae</taxon>
        <taxon>Stentor</taxon>
    </lineage>
</organism>
<feature type="transmembrane region" description="Helical" evidence="5">
    <location>
        <begin position="232"/>
        <end position="250"/>
    </location>
</feature>
<feature type="transmembrane region" description="Helical" evidence="5">
    <location>
        <begin position="6"/>
        <end position="28"/>
    </location>
</feature>
<dbReference type="GO" id="GO:0005886">
    <property type="term" value="C:plasma membrane"/>
    <property type="evidence" value="ECO:0007669"/>
    <property type="project" value="TreeGrafter"/>
</dbReference>
<dbReference type="PANTHER" id="PTHR23112:SF0">
    <property type="entry name" value="TRANSMEMBRANE PROTEIN 116"/>
    <property type="match status" value="1"/>
</dbReference>
<name>A0A1R2BXD5_9CILI</name>
<evidence type="ECO:0000256" key="2">
    <source>
        <dbReference type="ARBA" id="ARBA00022692"/>
    </source>
</evidence>